<comment type="subcellular location">
    <subcellularLocation>
        <location evidence="8">Cytoplasm</location>
    </subcellularLocation>
</comment>
<evidence type="ECO:0000259" key="9">
    <source>
        <dbReference type="Pfam" id="PF01648"/>
    </source>
</evidence>
<dbReference type="NCBIfam" id="TIGR00556">
    <property type="entry name" value="pantethn_trn"/>
    <property type="match status" value="1"/>
</dbReference>
<gene>
    <name evidence="8" type="primary">acpS</name>
    <name evidence="10" type="ORF">BOCO_0915</name>
</gene>
<organism evidence="10 11">
    <name type="scientific">Bombiscardovia coagulans</name>
    <dbReference type="NCBI Taxonomy" id="686666"/>
    <lineage>
        <taxon>Bacteria</taxon>
        <taxon>Bacillati</taxon>
        <taxon>Actinomycetota</taxon>
        <taxon>Actinomycetes</taxon>
        <taxon>Bifidobacteriales</taxon>
        <taxon>Bifidobacteriaceae</taxon>
        <taxon>Bombiscardovia</taxon>
    </lineage>
</organism>
<comment type="caution">
    <text evidence="10">The sequence shown here is derived from an EMBL/GenBank/DDBJ whole genome shotgun (WGS) entry which is preliminary data.</text>
</comment>
<dbReference type="GO" id="GO:0008897">
    <property type="term" value="F:holo-[acyl-carrier-protein] synthase activity"/>
    <property type="evidence" value="ECO:0007669"/>
    <property type="project" value="UniProtKB-UniRule"/>
</dbReference>
<dbReference type="InterPro" id="IPR002582">
    <property type="entry name" value="ACPS"/>
</dbReference>
<keyword evidence="7 8" id="KW-0275">Fatty acid biosynthesis</keyword>
<dbReference type="Proteomes" id="UP000216004">
    <property type="component" value="Unassembled WGS sequence"/>
</dbReference>
<keyword evidence="8" id="KW-0963">Cytoplasm</keyword>
<keyword evidence="3 8" id="KW-0479">Metal-binding</keyword>
<dbReference type="GO" id="GO:0000287">
    <property type="term" value="F:magnesium ion binding"/>
    <property type="evidence" value="ECO:0007669"/>
    <property type="project" value="UniProtKB-UniRule"/>
</dbReference>
<evidence type="ECO:0000256" key="6">
    <source>
        <dbReference type="ARBA" id="ARBA00023098"/>
    </source>
</evidence>
<feature type="domain" description="4'-phosphopantetheinyl transferase" evidence="9">
    <location>
        <begin position="15"/>
        <end position="116"/>
    </location>
</feature>
<comment type="function">
    <text evidence="8">Transfers the 4'-phosphopantetheine moiety from coenzyme A to a Ser of acyl-carrier-protein.</text>
</comment>
<dbReference type="HAMAP" id="MF_00101">
    <property type="entry name" value="AcpS"/>
    <property type="match status" value="1"/>
</dbReference>
<proteinExistence type="inferred from homology"/>
<evidence type="ECO:0000313" key="10">
    <source>
        <dbReference type="EMBL" id="OZG50398.1"/>
    </source>
</evidence>
<keyword evidence="11" id="KW-1185">Reference proteome</keyword>
<dbReference type="EMBL" id="MWWS01000004">
    <property type="protein sequence ID" value="OZG50398.1"/>
    <property type="molecule type" value="Genomic_DNA"/>
</dbReference>
<name>A0A261EU63_9BIFI</name>
<evidence type="ECO:0000256" key="2">
    <source>
        <dbReference type="ARBA" id="ARBA00022679"/>
    </source>
</evidence>
<dbReference type="OrthoDB" id="517356at2"/>
<feature type="binding site" evidence="8">
    <location>
        <position position="72"/>
    </location>
    <ligand>
        <name>Mg(2+)</name>
        <dbReference type="ChEBI" id="CHEBI:18420"/>
    </ligand>
</feature>
<dbReference type="Gene3D" id="3.90.470.20">
    <property type="entry name" value="4'-phosphopantetheinyl transferase domain"/>
    <property type="match status" value="1"/>
</dbReference>
<dbReference type="Pfam" id="PF01648">
    <property type="entry name" value="ACPS"/>
    <property type="match status" value="1"/>
</dbReference>
<dbReference type="GO" id="GO:0005737">
    <property type="term" value="C:cytoplasm"/>
    <property type="evidence" value="ECO:0007669"/>
    <property type="project" value="UniProtKB-SubCell"/>
</dbReference>
<keyword evidence="4 8" id="KW-0276">Fatty acid metabolism</keyword>
<dbReference type="InterPro" id="IPR037143">
    <property type="entry name" value="4-PPantetheinyl_Trfase_dom_sf"/>
</dbReference>
<reference evidence="10 11" key="1">
    <citation type="journal article" date="2017" name="BMC Genomics">
        <title>Comparative genomic and phylogenomic analyses of the Bifidobacteriaceae family.</title>
        <authorList>
            <person name="Lugli G.A."/>
            <person name="Milani C."/>
            <person name="Turroni F."/>
            <person name="Duranti S."/>
            <person name="Mancabelli L."/>
            <person name="Mangifesta M."/>
            <person name="Ferrario C."/>
            <person name="Modesto M."/>
            <person name="Mattarelli P."/>
            <person name="Jiri K."/>
            <person name="van Sinderen D."/>
            <person name="Ventura M."/>
        </authorList>
    </citation>
    <scope>NUCLEOTIDE SEQUENCE [LARGE SCALE GENOMIC DNA]</scope>
    <source>
        <strain evidence="10 11">DSM 22924</strain>
    </source>
</reference>
<dbReference type="InterPro" id="IPR008278">
    <property type="entry name" value="4-PPantetheinyl_Trfase_dom"/>
</dbReference>
<evidence type="ECO:0000313" key="11">
    <source>
        <dbReference type="Proteomes" id="UP000216004"/>
    </source>
</evidence>
<dbReference type="SUPFAM" id="SSF56214">
    <property type="entry name" value="4'-phosphopantetheinyl transferase"/>
    <property type="match status" value="1"/>
</dbReference>
<dbReference type="EC" id="2.7.8.7" evidence="8"/>
<evidence type="ECO:0000256" key="5">
    <source>
        <dbReference type="ARBA" id="ARBA00022842"/>
    </source>
</evidence>
<comment type="catalytic activity">
    <reaction evidence="8">
        <text>apo-[ACP] + CoA = holo-[ACP] + adenosine 3',5'-bisphosphate + H(+)</text>
        <dbReference type="Rhea" id="RHEA:12068"/>
        <dbReference type="Rhea" id="RHEA-COMP:9685"/>
        <dbReference type="Rhea" id="RHEA-COMP:9690"/>
        <dbReference type="ChEBI" id="CHEBI:15378"/>
        <dbReference type="ChEBI" id="CHEBI:29999"/>
        <dbReference type="ChEBI" id="CHEBI:57287"/>
        <dbReference type="ChEBI" id="CHEBI:58343"/>
        <dbReference type="ChEBI" id="CHEBI:64479"/>
        <dbReference type="EC" id="2.7.8.7"/>
    </reaction>
</comment>
<keyword evidence="1 8" id="KW-0444">Lipid biosynthesis</keyword>
<dbReference type="RefSeq" id="WP_094722876.1">
    <property type="nucleotide sequence ID" value="NZ_MWWS01000004.1"/>
</dbReference>
<accession>A0A261EU63</accession>
<dbReference type="GO" id="GO:0006633">
    <property type="term" value="P:fatty acid biosynthetic process"/>
    <property type="evidence" value="ECO:0007669"/>
    <property type="project" value="UniProtKB-UniRule"/>
</dbReference>
<keyword evidence="2 8" id="KW-0808">Transferase</keyword>
<protein>
    <recommendedName>
        <fullName evidence="8">Holo-[acyl-carrier-protein] synthase</fullName>
        <shortName evidence="8">Holo-ACP synthase</shortName>
        <ecNumber evidence="8">2.7.8.7</ecNumber>
    </recommendedName>
    <alternativeName>
        <fullName evidence="8">4'-phosphopantetheinyl transferase AcpS</fullName>
    </alternativeName>
</protein>
<comment type="similarity">
    <text evidence="8">Belongs to the P-Pant transferase superfamily. AcpS family.</text>
</comment>
<sequence length="152" mass="16440">MEEYGVHGGLNRVLGIGHDLVDVGAFEGLLQETGSRMRQLFSVRELRQAEALAASKGDASSLHLAAKWAGKESVLKAWCTALGSQRPPYTVDTFPWAEVEVIDDVLGRPGIYLSQTVEAQLAQSMKQQQPLMWLISISHDGPVASAVVLLGL</sequence>
<evidence type="ECO:0000256" key="8">
    <source>
        <dbReference type="HAMAP-Rule" id="MF_00101"/>
    </source>
</evidence>
<comment type="cofactor">
    <cofactor evidence="8">
        <name>Mg(2+)</name>
        <dbReference type="ChEBI" id="CHEBI:18420"/>
    </cofactor>
</comment>
<keyword evidence="5 8" id="KW-0460">Magnesium</keyword>
<evidence type="ECO:0000256" key="4">
    <source>
        <dbReference type="ARBA" id="ARBA00022832"/>
    </source>
</evidence>
<feature type="binding site" evidence="8">
    <location>
        <position position="19"/>
    </location>
    <ligand>
        <name>Mg(2+)</name>
        <dbReference type="ChEBI" id="CHEBI:18420"/>
    </ligand>
</feature>
<dbReference type="AlphaFoldDB" id="A0A261EU63"/>
<evidence type="ECO:0000256" key="7">
    <source>
        <dbReference type="ARBA" id="ARBA00023160"/>
    </source>
</evidence>
<dbReference type="InterPro" id="IPR004568">
    <property type="entry name" value="Ppantetheine-prot_Trfase_dom"/>
</dbReference>
<evidence type="ECO:0000256" key="3">
    <source>
        <dbReference type="ARBA" id="ARBA00022723"/>
    </source>
</evidence>
<keyword evidence="6 8" id="KW-0443">Lipid metabolism</keyword>
<evidence type="ECO:0000256" key="1">
    <source>
        <dbReference type="ARBA" id="ARBA00022516"/>
    </source>
</evidence>